<gene>
    <name evidence="1" type="ORF">ACE5LO_13095</name>
</gene>
<keyword evidence="2" id="KW-1185">Reference proteome</keyword>
<organism evidence="1 2">
    <name type="scientific">Paenibacillus medicaginis</name>
    <dbReference type="NCBI Taxonomy" id="1470560"/>
    <lineage>
        <taxon>Bacteria</taxon>
        <taxon>Bacillati</taxon>
        <taxon>Bacillota</taxon>
        <taxon>Bacilli</taxon>
        <taxon>Bacillales</taxon>
        <taxon>Paenibacillaceae</taxon>
        <taxon>Paenibacillus</taxon>
    </lineage>
</organism>
<dbReference type="Proteomes" id="UP001580430">
    <property type="component" value="Unassembled WGS sequence"/>
</dbReference>
<name>A0ABV5C1D7_9BACL</name>
<reference evidence="1 2" key="1">
    <citation type="submission" date="2024-09" db="EMBL/GenBank/DDBJ databases">
        <title>Paenibacillus zeirhizospherea sp. nov., isolated from surface of the maize (Zea mays) roots in a horticulture field, Hungary.</title>
        <authorList>
            <person name="Marton D."/>
            <person name="Farkas M."/>
            <person name="Bedics A."/>
            <person name="Toth E."/>
            <person name="Tancsics A."/>
            <person name="Boka K."/>
            <person name="Marati G."/>
            <person name="Kriszt B."/>
            <person name="Cserhati M."/>
        </authorList>
    </citation>
    <scope>NUCLEOTIDE SEQUENCE [LARGE SCALE GENOMIC DNA]</scope>
    <source>
        <strain evidence="1 2">JCM 18446</strain>
    </source>
</reference>
<evidence type="ECO:0000313" key="1">
    <source>
        <dbReference type="EMBL" id="MFB5761328.1"/>
    </source>
</evidence>
<proteinExistence type="predicted"/>
<accession>A0ABV5C1D7</accession>
<evidence type="ECO:0000313" key="2">
    <source>
        <dbReference type="Proteomes" id="UP001580430"/>
    </source>
</evidence>
<sequence>MDEHLSNFGETLQRSWPQKAFIDLLYIHPIERMSSGLHPLAYVLQDARAHQIPIVPVTSSDRDADHNAEIMAADQLDHLGASIRITERDFDSLQPIIDSLLGALQMTPEQIDLIVDYGYADPSLLTRTTLFLTGLIDNLPYLQAWRNVILCGTGFPKNLSDVSANTIDQIHRAEWLIWKKIIRTGTVNREPIFGDYGISNPEPFEGDPRFINMSANIRYTADDKFIIFKGLITRKYGSAQYHQLANQVVCHPEYSGRSFSAGDLYIDDVAKMNDGPGNATSWRKAGTNHHLTYVTNELATVSLP</sequence>
<comment type="caution">
    <text evidence="1">The sequence shown here is derived from an EMBL/GenBank/DDBJ whole genome shotgun (WGS) entry which is preliminary data.</text>
</comment>
<dbReference type="EMBL" id="JBHIRY010000011">
    <property type="protein sequence ID" value="MFB5761328.1"/>
    <property type="molecule type" value="Genomic_DNA"/>
</dbReference>
<dbReference type="Pfam" id="PF14350">
    <property type="entry name" value="Beta_protein"/>
    <property type="match status" value="1"/>
</dbReference>
<dbReference type="InterPro" id="IPR025683">
    <property type="entry name" value="Protein_beta"/>
</dbReference>
<protein>
    <submittedName>
        <fullName evidence="1">Beta family protein</fullName>
    </submittedName>
</protein>
<dbReference type="RefSeq" id="WP_375520472.1">
    <property type="nucleotide sequence ID" value="NZ_JBHIRY010000011.1"/>
</dbReference>